<dbReference type="GO" id="GO:0004930">
    <property type="term" value="F:G protein-coupled receptor activity"/>
    <property type="evidence" value="ECO:0007669"/>
    <property type="project" value="UniProtKB-KW"/>
</dbReference>
<feature type="transmembrane region" description="Helical" evidence="8">
    <location>
        <begin position="232"/>
        <end position="255"/>
    </location>
</feature>
<dbReference type="InterPro" id="IPR017452">
    <property type="entry name" value="GPCR_Rhodpsn_7TM"/>
</dbReference>
<evidence type="ECO:0000313" key="10">
    <source>
        <dbReference type="EMBL" id="CAF1365566.1"/>
    </source>
</evidence>
<evidence type="ECO:0000256" key="5">
    <source>
        <dbReference type="ARBA" id="ARBA00023136"/>
    </source>
</evidence>
<dbReference type="EMBL" id="CAJNOR010003565">
    <property type="protein sequence ID" value="CAF1426259.1"/>
    <property type="molecule type" value="Genomic_DNA"/>
</dbReference>
<accession>A0A815I9U4</accession>
<dbReference type="EMBL" id="CAJNOJ010000280">
    <property type="protein sequence ID" value="CAF1365566.1"/>
    <property type="molecule type" value="Genomic_DNA"/>
</dbReference>
<evidence type="ECO:0000259" key="9">
    <source>
        <dbReference type="PROSITE" id="PS50262"/>
    </source>
</evidence>
<feature type="transmembrane region" description="Helical" evidence="8">
    <location>
        <begin position="112"/>
        <end position="137"/>
    </location>
</feature>
<reference evidence="10" key="1">
    <citation type="submission" date="2021-02" db="EMBL/GenBank/DDBJ databases">
        <authorList>
            <person name="Nowell W R."/>
        </authorList>
    </citation>
    <scope>NUCLEOTIDE SEQUENCE</scope>
</reference>
<keyword evidence="6" id="KW-0675">Receptor</keyword>
<keyword evidence="12" id="KW-1185">Reference proteome</keyword>
<protein>
    <recommendedName>
        <fullName evidence="9">G-protein coupled receptors family 1 profile domain-containing protein</fullName>
    </recommendedName>
</protein>
<name>A0A815I9U4_ADIRI</name>
<dbReference type="PANTHER" id="PTHR24243:SF233">
    <property type="entry name" value="THYROTROPIN-RELEASING HORMONE RECEPTOR"/>
    <property type="match status" value="1"/>
</dbReference>
<feature type="domain" description="G-protein coupled receptors family 1 profile" evidence="9">
    <location>
        <begin position="1"/>
        <end position="252"/>
    </location>
</feature>
<evidence type="ECO:0000256" key="1">
    <source>
        <dbReference type="ARBA" id="ARBA00004141"/>
    </source>
</evidence>
<dbReference type="AlphaFoldDB" id="A0A815I9U4"/>
<dbReference type="OrthoDB" id="10595964at2759"/>
<dbReference type="Proteomes" id="UP000663828">
    <property type="component" value="Unassembled WGS sequence"/>
</dbReference>
<dbReference type="Gene3D" id="1.20.1070.10">
    <property type="entry name" value="Rhodopsin 7-helix transmembrane proteins"/>
    <property type="match status" value="1"/>
</dbReference>
<evidence type="ECO:0000313" key="13">
    <source>
        <dbReference type="Proteomes" id="UP000663852"/>
    </source>
</evidence>
<keyword evidence="7" id="KW-0807">Transducer</keyword>
<evidence type="ECO:0000313" key="11">
    <source>
        <dbReference type="EMBL" id="CAF1426259.1"/>
    </source>
</evidence>
<evidence type="ECO:0000256" key="3">
    <source>
        <dbReference type="ARBA" id="ARBA00022989"/>
    </source>
</evidence>
<keyword evidence="4" id="KW-0297">G-protein coupled receptor</keyword>
<evidence type="ECO:0000256" key="6">
    <source>
        <dbReference type="ARBA" id="ARBA00023170"/>
    </source>
</evidence>
<evidence type="ECO:0000256" key="8">
    <source>
        <dbReference type="SAM" id="Phobius"/>
    </source>
</evidence>
<keyword evidence="3 8" id="KW-1133">Transmembrane helix</keyword>
<keyword evidence="2 8" id="KW-0812">Transmembrane</keyword>
<evidence type="ECO:0000256" key="7">
    <source>
        <dbReference type="ARBA" id="ARBA00023224"/>
    </source>
</evidence>
<comment type="subcellular location">
    <subcellularLocation>
        <location evidence="1">Membrane</location>
        <topology evidence="1">Multi-pass membrane protein</topology>
    </subcellularLocation>
</comment>
<dbReference type="PANTHER" id="PTHR24243">
    <property type="entry name" value="G-PROTEIN COUPLED RECEPTOR"/>
    <property type="match status" value="1"/>
</dbReference>
<feature type="transmembrane region" description="Helical" evidence="8">
    <location>
        <begin position="199"/>
        <end position="220"/>
    </location>
</feature>
<comment type="caution">
    <text evidence="10">The sequence shown here is derived from an EMBL/GenBank/DDBJ whole genome shotgun (WGS) entry which is preliminary data.</text>
</comment>
<dbReference type="PROSITE" id="PS50262">
    <property type="entry name" value="G_PROTEIN_RECEP_F1_2"/>
    <property type="match status" value="1"/>
</dbReference>
<sequence length="277" mass="32215">MFFSCIPDIFIITYGIDMKNNSTILCKIGWYYSFTVQNFSLFCLSLASFDRYCGSSSNVHMRRFCTMKTAQRIVLVLAIFVLFSYCHVPIFYQLDPTLNQCTIINATYRQFLSILSGIYISHLPVFLMLVFGVLTIFNVKKSRRRLIPAQPEVLIASATAPAHILENVVRLRDHFVHAAISPQNVASQRTRNDQQLLQMLIFHVLTYICLTIFPTVVYYVMTFTPITEIILFLFYISRLPYYVVFAISFYVYVLSSRVYRKEFSKLCSELCQSLHFN</sequence>
<evidence type="ECO:0000256" key="4">
    <source>
        <dbReference type="ARBA" id="ARBA00023040"/>
    </source>
</evidence>
<dbReference type="Proteomes" id="UP000663852">
    <property type="component" value="Unassembled WGS sequence"/>
</dbReference>
<keyword evidence="5 8" id="KW-0472">Membrane</keyword>
<evidence type="ECO:0000256" key="2">
    <source>
        <dbReference type="ARBA" id="ARBA00022692"/>
    </source>
</evidence>
<organism evidence="10 13">
    <name type="scientific">Adineta ricciae</name>
    <name type="common">Rotifer</name>
    <dbReference type="NCBI Taxonomy" id="249248"/>
    <lineage>
        <taxon>Eukaryota</taxon>
        <taxon>Metazoa</taxon>
        <taxon>Spiralia</taxon>
        <taxon>Gnathifera</taxon>
        <taxon>Rotifera</taxon>
        <taxon>Eurotatoria</taxon>
        <taxon>Bdelloidea</taxon>
        <taxon>Adinetida</taxon>
        <taxon>Adinetidae</taxon>
        <taxon>Adineta</taxon>
    </lineage>
</organism>
<feature type="transmembrane region" description="Helical" evidence="8">
    <location>
        <begin position="70"/>
        <end position="92"/>
    </location>
</feature>
<evidence type="ECO:0000313" key="12">
    <source>
        <dbReference type="Proteomes" id="UP000663828"/>
    </source>
</evidence>
<dbReference type="SUPFAM" id="SSF81321">
    <property type="entry name" value="Family A G protein-coupled receptor-like"/>
    <property type="match status" value="1"/>
</dbReference>
<proteinExistence type="predicted"/>
<feature type="transmembrane region" description="Helical" evidence="8">
    <location>
        <begin position="28"/>
        <end position="49"/>
    </location>
</feature>
<gene>
    <name evidence="10" type="ORF">EDS130_LOCUS34073</name>
    <name evidence="11" type="ORF">XAT740_LOCUS35522</name>
</gene>
<dbReference type="GO" id="GO:0005886">
    <property type="term" value="C:plasma membrane"/>
    <property type="evidence" value="ECO:0007669"/>
    <property type="project" value="TreeGrafter"/>
</dbReference>